<dbReference type="InterPro" id="IPR040079">
    <property type="entry name" value="Glutathione_S-Trfase"/>
</dbReference>
<dbReference type="CDD" id="cd03207">
    <property type="entry name" value="GST_C_8"/>
    <property type="match status" value="1"/>
</dbReference>
<comment type="similarity">
    <text evidence="1">Belongs to the GST superfamily.</text>
</comment>
<feature type="domain" description="GST N-terminal" evidence="2">
    <location>
        <begin position="1"/>
        <end position="79"/>
    </location>
</feature>
<sequence>MKLYGIPPTRALRPIWLLNELDLECEIVPVDIPHGEHLGEAFLAVNPFGKIPALVDGDVRIAESAAISLYLAERYGNGRFIPDDVRARAEMYQWIFFLVTEIEQPLWRDALHTVIYPAHERRPEEVALANRDCRRMLEPLEAHMKEREWFVGTTSTVADFIGAFTLDWAREAGLLDASPALTAFVDRMYARDTAPPTVAEGFATLRAGAIPDRRRRPR</sequence>
<dbReference type="Pfam" id="PF02798">
    <property type="entry name" value="GST_N"/>
    <property type="match status" value="1"/>
</dbReference>
<dbReference type="InterPro" id="IPR004046">
    <property type="entry name" value="GST_C"/>
</dbReference>
<dbReference type="PANTHER" id="PTHR44051:SF8">
    <property type="entry name" value="GLUTATHIONE S-TRANSFERASE GSTA"/>
    <property type="match status" value="1"/>
</dbReference>
<dbReference type="CDD" id="cd03046">
    <property type="entry name" value="GST_N_GTT1_like"/>
    <property type="match status" value="1"/>
</dbReference>
<dbReference type="PROSITE" id="PS50405">
    <property type="entry name" value="GST_CTER"/>
    <property type="match status" value="1"/>
</dbReference>
<evidence type="ECO:0000259" key="2">
    <source>
        <dbReference type="PROSITE" id="PS50404"/>
    </source>
</evidence>
<accession>A0A917V6T7</accession>
<dbReference type="SFLD" id="SFLDS00019">
    <property type="entry name" value="Glutathione_Transferase_(cytos"/>
    <property type="match status" value="1"/>
</dbReference>
<proteinExistence type="inferred from homology"/>
<feature type="domain" description="GST C-terminal" evidence="3">
    <location>
        <begin position="84"/>
        <end position="218"/>
    </location>
</feature>
<dbReference type="InterPro" id="IPR036249">
    <property type="entry name" value="Thioredoxin-like_sf"/>
</dbReference>
<dbReference type="Pfam" id="PF00043">
    <property type="entry name" value="GST_C"/>
    <property type="match status" value="1"/>
</dbReference>
<evidence type="ECO:0000259" key="3">
    <source>
        <dbReference type="PROSITE" id="PS50405"/>
    </source>
</evidence>
<name>A0A917V6T7_9HYPH</name>
<dbReference type="SFLD" id="SFLDG01150">
    <property type="entry name" value="Main.1:_Beta-like"/>
    <property type="match status" value="1"/>
</dbReference>
<dbReference type="RefSeq" id="WP_188914646.1">
    <property type="nucleotide sequence ID" value="NZ_BMMF01000011.1"/>
</dbReference>
<dbReference type="InterPro" id="IPR004045">
    <property type="entry name" value="Glutathione_S-Trfase_N"/>
</dbReference>
<dbReference type="InterPro" id="IPR036282">
    <property type="entry name" value="Glutathione-S-Trfase_C_sf"/>
</dbReference>
<dbReference type="SFLD" id="SFLDG00358">
    <property type="entry name" value="Main_(cytGST)"/>
    <property type="match status" value="1"/>
</dbReference>
<dbReference type="EMBL" id="BMMF01000011">
    <property type="protein sequence ID" value="GGK45696.1"/>
    <property type="molecule type" value="Genomic_DNA"/>
</dbReference>
<dbReference type="AlphaFoldDB" id="A0A917V6T7"/>
<gene>
    <name evidence="4" type="ORF">GCM10011322_36090</name>
</gene>
<dbReference type="PROSITE" id="PS50404">
    <property type="entry name" value="GST_NTER"/>
    <property type="match status" value="1"/>
</dbReference>
<dbReference type="SUPFAM" id="SSF47616">
    <property type="entry name" value="GST C-terminal domain-like"/>
    <property type="match status" value="1"/>
</dbReference>
<dbReference type="Gene3D" id="3.40.30.10">
    <property type="entry name" value="Glutaredoxin"/>
    <property type="match status" value="1"/>
</dbReference>
<evidence type="ECO:0000313" key="4">
    <source>
        <dbReference type="EMBL" id="GGK45696.1"/>
    </source>
</evidence>
<evidence type="ECO:0000313" key="5">
    <source>
        <dbReference type="Proteomes" id="UP000600449"/>
    </source>
</evidence>
<evidence type="ECO:0000256" key="1">
    <source>
        <dbReference type="RuleBase" id="RU003494"/>
    </source>
</evidence>
<organism evidence="4 5">
    <name type="scientific">Salinarimonas ramus</name>
    <dbReference type="NCBI Taxonomy" id="690164"/>
    <lineage>
        <taxon>Bacteria</taxon>
        <taxon>Pseudomonadati</taxon>
        <taxon>Pseudomonadota</taxon>
        <taxon>Alphaproteobacteria</taxon>
        <taxon>Hyphomicrobiales</taxon>
        <taxon>Salinarimonadaceae</taxon>
        <taxon>Salinarimonas</taxon>
    </lineage>
</organism>
<keyword evidence="5" id="KW-1185">Reference proteome</keyword>
<dbReference type="PANTHER" id="PTHR44051">
    <property type="entry name" value="GLUTATHIONE S-TRANSFERASE-RELATED"/>
    <property type="match status" value="1"/>
</dbReference>
<comment type="caution">
    <text evidence="4">The sequence shown here is derived from an EMBL/GenBank/DDBJ whole genome shotgun (WGS) entry which is preliminary data.</text>
</comment>
<dbReference type="SUPFAM" id="SSF52833">
    <property type="entry name" value="Thioredoxin-like"/>
    <property type="match status" value="1"/>
</dbReference>
<protein>
    <submittedName>
        <fullName evidence="4">Glutathione S-transferase</fullName>
    </submittedName>
</protein>
<dbReference type="Gene3D" id="1.20.1050.10">
    <property type="match status" value="1"/>
</dbReference>
<reference evidence="4 5" key="1">
    <citation type="journal article" date="2014" name="Int. J. Syst. Evol. Microbiol.">
        <title>Complete genome sequence of Corynebacterium casei LMG S-19264T (=DSM 44701T), isolated from a smear-ripened cheese.</title>
        <authorList>
            <consortium name="US DOE Joint Genome Institute (JGI-PGF)"/>
            <person name="Walter F."/>
            <person name="Albersmeier A."/>
            <person name="Kalinowski J."/>
            <person name="Ruckert C."/>
        </authorList>
    </citation>
    <scope>NUCLEOTIDE SEQUENCE [LARGE SCALE GENOMIC DNA]</scope>
    <source>
        <strain evidence="4 5">CGMCC 1.9161</strain>
    </source>
</reference>
<dbReference type="InterPro" id="IPR010987">
    <property type="entry name" value="Glutathione-S-Trfase_C-like"/>
</dbReference>
<dbReference type="Proteomes" id="UP000600449">
    <property type="component" value="Unassembled WGS sequence"/>
</dbReference>